<organism evidence="2 3">
    <name type="scientific">Denitromonas halophila</name>
    <dbReference type="NCBI Taxonomy" id="1629404"/>
    <lineage>
        <taxon>Bacteria</taxon>
        <taxon>Pseudomonadati</taxon>
        <taxon>Pseudomonadota</taxon>
        <taxon>Betaproteobacteria</taxon>
        <taxon>Rhodocyclales</taxon>
        <taxon>Zoogloeaceae</taxon>
        <taxon>Denitromonas</taxon>
    </lineage>
</organism>
<evidence type="ECO:0000259" key="1">
    <source>
        <dbReference type="Pfam" id="PF13452"/>
    </source>
</evidence>
<dbReference type="Gene3D" id="3.10.129.10">
    <property type="entry name" value="Hotdog Thioesterase"/>
    <property type="match status" value="1"/>
</dbReference>
<comment type="caution">
    <text evidence="2">The sequence shown here is derived from an EMBL/GenBank/DDBJ whole genome shotgun (WGS) entry which is preliminary data.</text>
</comment>
<dbReference type="SUPFAM" id="SSF54637">
    <property type="entry name" value="Thioesterase/thiol ester dehydrase-isomerase"/>
    <property type="match status" value="1"/>
</dbReference>
<dbReference type="PIRSF" id="PIRSF018072">
    <property type="entry name" value="UCP018072"/>
    <property type="match status" value="1"/>
</dbReference>
<evidence type="ECO:0000313" key="3">
    <source>
        <dbReference type="Proteomes" id="UP000318349"/>
    </source>
</evidence>
<reference evidence="2 3" key="1">
    <citation type="submission" date="2019-07" db="EMBL/GenBank/DDBJ databases">
        <title>The pathways for chlorine oxyanion respiration interact through the shared metabolite chlorate.</title>
        <authorList>
            <person name="Barnum T.P."/>
            <person name="Cheng Y."/>
            <person name="Hill K.A."/>
            <person name="Lucas L.N."/>
            <person name="Carlson H.K."/>
            <person name="Coates J.D."/>
        </authorList>
    </citation>
    <scope>NUCLEOTIDE SEQUENCE [LARGE SCALE GENOMIC DNA]</scope>
    <source>
        <strain evidence="2 3">SFB-1</strain>
    </source>
</reference>
<dbReference type="InterPro" id="IPR029069">
    <property type="entry name" value="HotDog_dom_sf"/>
</dbReference>
<name>A0A558CIU1_9RHOO</name>
<evidence type="ECO:0000313" key="2">
    <source>
        <dbReference type="EMBL" id="TVO75435.1"/>
    </source>
</evidence>
<dbReference type="InterPro" id="IPR016709">
    <property type="entry name" value="HadA-like"/>
</dbReference>
<proteinExistence type="predicted"/>
<dbReference type="Pfam" id="PF13452">
    <property type="entry name" value="FAS1_DH_region"/>
    <property type="match status" value="1"/>
</dbReference>
<dbReference type="Proteomes" id="UP000318349">
    <property type="component" value="Unassembled WGS sequence"/>
</dbReference>
<feature type="domain" description="FAS1-like dehydratase" evidence="1">
    <location>
        <begin position="6"/>
        <end position="122"/>
    </location>
</feature>
<dbReference type="AlphaFoldDB" id="A0A558CIU1"/>
<protein>
    <submittedName>
        <fullName evidence="2">MaoC family dehydratase</fullName>
    </submittedName>
</protein>
<dbReference type="InterPro" id="IPR039569">
    <property type="entry name" value="FAS1-like_DH_region"/>
</dbReference>
<accession>A0A558CIU1</accession>
<dbReference type="EMBL" id="VMNI01000013">
    <property type="protein sequence ID" value="TVO75435.1"/>
    <property type="molecule type" value="Genomic_DNA"/>
</dbReference>
<sequence>MAIDRAHIGDTLAPFDVVVEPAALAAFADAIGETDPVYRHEIAPPTFMKVLEGKDNSSRRIMEALGVDLRRILHAEQRFEYHAPIRCGETVTVNRRVADISSRKEGLLELVLIETQFKSATGGLLGTSIQTVMVRNPKPGAT</sequence>
<gene>
    <name evidence="2" type="ORF">FHP89_13885</name>
</gene>